<dbReference type="KEGG" id="mng:MNEG_7215"/>
<evidence type="ECO:0000256" key="1">
    <source>
        <dbReference type="SAM" id="MobiDB-lite"/>
    </source>
</evidence>
<evidence type="ECO:0000313" key="2">
    <source>
        <dbReference type="EMBL" id="KIZ00743.1"/>
    </source>
</evidence>
<dbReference type="EMBL" id="KK101476">
    <property type="protein sequence ID" value="KIZ00743.1"/>
    <property type="molecule type" value="Genomic_DNA"/>
</dbReference>
<evidence type="ECO:0000313" key="3">
    <source>
        <dbReference type="Proteomes" id="UP000054498"/>
    </source>
</evidence>
<dbReference type="AlphaFoldDB" id="A0A0D2JNL5"/>
<feature type="compositionally biased region" description="Gly residues" evidence="1">
    <location>
        <begin position="55"/>
        <end position="89"/>
    </location>
</feature>
<organism evidence="2 3">
    <name type="scientific">Monoraphidium neglectum</name>
    <dbReference type="NCBI Taxonomy" id="145388"/>
    <lineage>
        <taxon>Eukaryota</taxon>
        <taxon>Viridiplantae</taxon>
        <taxon>Chlorophyta</taxon>
        <taxon>core chlorophytes</taxon>
        <taxon>Chlorophyceae</taxon>
        <taxon>CS clade</taxon>
        <taxon>Sphaeropleales</taxon>
        <taxon>Selenastraceae</taxon>
        <taxon>Monoraphidium</taxon>
    </lineage>
</organism>
<dbReference type="GeneID" id="25740091"/>
<accession>A0A0D2JNL5</accession>
<proteinExistence type="predicted"/>
<feature type="region of interest" description="Disordered" evidence="1">
    <location>
        <begin position="33"/>
        <end position="111"/>
    </location>
</feature>
<dbReference type="RefSeq" id="XP_013899762.1">
    <property type="nucleotide sequence ID" value="XM_014044308.1"/>
</dbReference>
<sequence>MGAGGAAGHPSMLNCLQRLELMRGAGAEQYPLLSSFLSPEGGPQPEGSLHSSAGAGAGVCVPGGGEGPPSAGDSGGDFEGSAGDGGGDVRGTPASGARGGAVDTGSLPDEL</sequence>
<protein>
    <submittedName>
        <fullName evidence="2">Uncharacterized protein</fullName>
    </submittedName>
</protein>
<reference evidence="2 3" key="1">
    <citation type="journal article" date="2013" name="BMC Genomics">
        <title>Reconstruction of the lipid metabolism for the microalga Monoraphidium neglectum from its genome sequence reveals characteristics suitable for biofuel production.</title>
        <authorList>
            <person name="Bogen C."/>
            <person name="Al-Dilaimi A."/>
            <person name="Albersmeier A."/>
            <person name="Wichmann J."/>
            <person name="Grundmann M."/>
            <person name="Rupp O."/>
            <person name="Lauersen K.J."/>
            <person name="Blifernez-Klassen O."/>
            <person name="Kalinowski J."/>
            <person name="Goesmann A."/>
            <person name="Mussgnug J.H."/>
            <person name="Kruse O."/>
        </authorList>
    </citation>
    <scope>NUCLEOTIDE SEQUENCE [LARGE SCALE GENOMIC DNA]</scope>
    <source>
        <strain evidence="2 3">SAG 48.87</strain>
    </source>
</reference>
<dbReference type="Proteomes" id="UP000054498">
    <property type="component" value="Unassembled WGS sequence"/>
</dbReference>
<keyword evidence="3" id="KW-1185">Reference proteome</keyword>
<gene>
    <name evidence="2" type="ORF">MNEG_7215</name>
</gene>
<name>A0A0D2JNL5_9CHLO</name>